<dbReference type="GO" id="GO:0007165">
    <property type="term" value="P:signal transduction"/>
    <property type="evidence" value="ECO:0007669"/>
    <property type="project" value="InterPro"/>
</dbReference>
<dbReference type="InterPro" id="IPR011029">
    <property type="entry name" value="DEATH-like_dom_sf"/>
</dbReference>
<name>A0AA35RY99_GEOBA</name>
<dbReference type="EMBL" id="CASHTH010001749">
    <property type="protein sequence ID" value="CAI8019372.1"/>
    <property type="molecule type" value="Genomic_DNA"/>
</dbReference>
<evidence type="ECO:0000256" key="2">
    <source>
        <dbReference type="SAM" id="Phobius"/>
    </source>
</evidence>
<dbReference type="AlphaFoldDB" id="A0AA35RY99"/>
<dbReference type="InterPro" id="IPR000488">
    <property type="entry name" value="Death_dom"/>
</dbReference>
<proteinExistence type="predicted"/>
<evidence type="ECO:0000259" key="3">
    <source>
        <dbReference type="PROSITE" id="PS50017"/>
    </source>
</evidence>
<accession>A0AA35RY99</accession>
<protein>
    <recommendedName>
        <fullName evidence="3">Death domain-containing protein</fullName>
    </recommendedName>
</protein>
<keyword evidence="2" id="KW-0812">Transmembrane</keyword>
<sequence>MDSQATLQAAGSLKEPTLKDLLNLVRVTDLFRLGLELNVDSHDIQLVQQNHPTDHQKQLLDIYEVTPTDCHLVQRESPSLTRRHIHKERHSGPVNGQKTTTDTGNLTPQLGCCSLKVLLVCSVLVAGAIVVTVMFVRDEQFHPMSPVRDIPQKTPTSPDPVTKSSPMNTKPVHPTLTPGEYEDWLPKEPTVKFLSLITYTDSKGKKKSFRLISEVQNNCQDLGTELGIDPPILKGLQNSHGTPSDICRDILQTWIDRGVQVTWERLLQGLHDIQLGRIEKGLREALSHSPEINNAE</sequence>
<evidence type="ECO:0000313" key="4">
    <source>
        <dbReference type="EMBL" id="CAI8019372.1"/>
    </source>
</evidence>
<keyword evidence="5" id="KW-1185">Reference proteome</keyword>
<dbReference type="Proteomes" id="UP001174909">
    <property type="component" value="Unassembled WGS sequence"/>
</dbReference>
<evidence type="ECO:0000313" key="5">
    <source>
        <dbReference type="Proteomes" id="UP001174909"/>
    </source>
</evidence>
<feature type="domain" description="Death" evidence="3">
    <location>
        <begin position="220"/>
        <end position="286"/>
    </location>
</feature>
<dbReference type="PROSITE" id="PS50017">
    <property type="entry name" value="DEATH_DOMAIN"/>
    <property type="match status" value="1"/>
</dbReference>
<dbReference type="Gene3D" id="1.10.533.10">
    <property type="entry name" value="Death Domain, Fas"/>
    <property type="match status" value="1"/>
</dbReference>
<feature type="transmembrane region" description="Helical" evidence="2">
    <location>
        <begin position="117"/>
        <end position="136"/>
    </location>
</feature>
<reference evidence="4" key="1">
    <citation type="submission" date="2023-03" db="EMBL/GenBank/DDBJ databases">
        <authorList>
            <person name="Steffen K."/>
            <person name="Cardenas P."/>
        </authorList>
    </citation>
    <scope>NUCLEOTIDE SEQUENCE</scope>
</reference>
<keyword evidence="2" id="KW-0472">Membrane</keyword>
<gene>
    <name evidence="4" type="ORF">GBAR_LOCUS11649</name>
</gene>
<comment type="caution">
    <text evidence="4">The sequence shown here is derived from an EMBL/GenBank/DDBJ whole genome shotgun (WGS) entry which is preliminary data.</text>
</comment>
<keyword evidence="2" id="KW-1133">Transmembrane helix</keyword>
<feature type="region of interest" description="Disordered" evidence="1">
    <location>
        <begin position="145"/>
        <end position="180"/>
    </location>
</feature>
<evidence type="ECO:0000256" key="1">
    <source>
        <dbReference type="SAM" id="MobiDB-lite"/>
    </source>
</evidence>
<organism evidence="4 5">
    <name type="scientific">Geodia barretti</name>
    <name type="common">Barrett's horny sponge</name>
    <dbReference type="NCBI Taxonomy" id="519541"/>
    <lineage>
        <taxon>Eukaryota</taxon>
        <taxon>Metazoa</taxon>
        <taxon>Porifera</taxon>
        <taxon>Demospongiae</taxon>
        <taxon>Heteroscleromorpha</taxon>
        <taxon>Tetractinellida</taxon>
        <taxon>Astrophorina</taxon>
        <taxon>Geodiidae</taxon>
        <taxon>Geodia</taxon>
    </lineage>
</organism>